<keyword evidence="2" id="KW-1185">Reference proteome</keyword>
<evidence type="ECO:0008006" key="3">
    <source>
        <dbReference type="Google" id="ProtNLM"/>
    </source>
</evidence>
<dbReference type="Proteomes" id="UP000257109">
    <property type="component" value="Unassembled WGS sequence"/>
</dbReference>
<dbReference type="OrthoDB" id="1435748at2759"/>
<dbReference type="EMBL" id="QJKJ01000462">
    <property type="protein sequence ID" value="RDY12457.1"/>
    <property type="molecule type" value="Genomic_DNA"/>
</dbReference>
<comment type="caution">
    <text evidence="1">The sequence shown here is derived from an EMBL/GenBank/DDBJ whole genome shotgun (WGS) entry which is preliminary data.</text>
</comment>
<feature type="non-terminal residue" evidence="1">
    <location>
        <position position="1"/>
    </location>
</feature>
<sequence length="148" mass="17019">NNTFEIFCNLISSVLFEIATNPPKRGIVHVGAFKDTIDVEIDWNVKAYKPFIIKHMGLENCNVRVDGEHVYISLMLYWLASHIFSTKSLQVPKSYYNLTRALHVTDEAVNTLLTLDNMKNIVGPFWLIQLWLNALLDEHIPNCVYPNV</sequence>
<name>A0A371IBM7_MUCPR</name>
<reference evidence="1" key="1">
    <citation type="submission" date="2018-05" db="EMBL/GenBank/DDBJ databases">
        <title>Draft genome of Mucuna pruriens seed.</title>
        <authorList>
            <person name="Nnadi N.E."/>
            <person name="Vos R."/>
            <person name="Hasami M.H."/>
            <person name="Devisetty U.K."/>
            <person name="Aguiy J.C."/>
        </authorList>
    </citation>
    <scope>NUCLEOTIDE SEQUENCE [LARGE SCALE GENOMIC DNA]</scope>
    <source>
        <strain evidence="1">JCA_2017</strain>
    </source>
</reference>
<protein>
    <recommendedName>
        <fullName evidence="3">Aminotransferase-like plant mobile domain-containing protein</fullName>
    </recommendedName>
</protein>
<evidence type="ECO:0000313" key="1">
    <source>
        <dbReference type="EMBL" id="RDY12457.1"/>
    </source>
</evidence>
<feature type="non-terminal residue" evidence="1">
    <location>
        <position position="148"/>
    </location>
</feature>
<evidence type="ECO:0000313" key="2">
    <source>
        <dbReference type="Proteomes" id="UP000257109"/>
    </source>
</evidence>
<organism evidence="1 2">
    <name type="scientific">Mucuna pruriens</name>
    <name type="common">Velvet bean</name>
    <name type="synonym">Dolichos pruriens</name>
    <dbReference type="NCBI Taxonomy" id="157652"/>
    <lineage>
        <taxon>Eukaryota</taxon>
        <taxon>Viridiplantae</taxon>
        <taxon>Streptophyta</taxon>
        <taxon>Embryophyta</taxon>
        <taxon>Tracheophyta</taxon>
        <taxon>Spermatophyta</taxon>
        <taxon>Magnoliopsida</taxon>
        <taxon>eudicotyledons</taxon>
        <taxon>Gunneridae</taxon>
        <taxon>Pentapetalae</taxon>
        <taxon>rosids</taxon>
        <taxon>fabids</taxon>
        <taxon>Fabales</taxon>
        <taxon>Fabaceae</taxon>
        <taxon>Papilionoideae</taxon>
        <taxon>50 kb inversion clade</taxon>
        <taxon>NPAAA clade</taxon>
        <taxon>indigoferoid/millettioid clade</taxon>
        <taxon>Phaseoleae</taxon>
        <taxon>Mucuna</taxon>
    </lineage>
</organism>
<dbReference type="AlphaFoldDB" id="A0A371IBM7"/>
<gene>
    <name evidence="1" type="ORF">CR513_02747</name>
</gene>
<proteinExistence type="predicted"/>
<accession>A0A371IBM7</accession>